<dbReference type="OrthoDB" id="272793at2"/>
<dbReference type="EMBL" id="SJPW01000002">
    <property type="protein sequence ID" value="TWU59140.1"/>
    <property type="molecule type" value="Genomic_DNA"/>
</dbReference>
<comment type="caution">
    <text evidence="2">The sequence shown here is derived from an EMBL/GenBank/DDBJ whole genome shotgun (WGS) entry which is preliminary data.</text>
</comment>
<evidence type="ECO:0000256" key="1">
    <source>
        <dbReference type="SAM" id="SignalP"/>
    </source>
</evidence>
<dbReference type="SUPFAM" id="SSF101898">
    <property type="entry name" value="NHL repeat"/>
    <property type="match status" value="1"/>
</dbReference>
<dbReference type="RefSeq" id="WP_146456537.1">
    <property type="nucleotide sequence ID" value="NZ_SJPW01000002.1"/>
</dbReference>
<sequence precursor="true">MKKLLKLTAFLLAGLIGHAAQGDLIYGVDSNGDRLVTIDSATLDFTVVGSISTQPISISGLAFSPTGALFGLDYSTGNLYGINPNDVSISLIGATGFTSVDGLAIDSFGNAFSMSRNTKELLSVNLATGLATAIGSHNASIVAGLEFDNENLLYGVNTLNRELVTISTETGGIINSVSLSDVAQGLAFDSSNNLFSVDNGNPERFLSLDKATGGVTQLSFLPIESISDLAVKRFVAVPEPSSLAFCGLSCLGAIFFRRRPKRL</sequence>
<reference evidence="2 3" key="1">
    <citation type="submission" date="2019-02" db="EMBL/GenBank/DDBJ databases">
        <title>Deep-cultivation of Planctomycetes and their phenomic and genomic characterization uncovers novel biology.</title>
        <authorList>
            <person name="Wiegand S."/>
            <person name="Jogler M."/>
            <person name="Boedeker C."/>
            <person name="Pinto D."/>
            <person name="Vollmers J."/>
            <person name="Rivas-Marin E."/>
            <person name="Kohn T."/>
            <person name="Peeters S.H."/>
            <person name="Heuer A."/>
            <person name="Rast P."/>
            <person name="Oberbeckmann S."/>
            <person name="Bunk B."/>
            <person name="Jeske O."/>
            <person name="Meyerdierks A."/>
            <person name="Storesund J.E."/>
            <person name="Kallscheuer N."/>
            <person name="Luecker S."/>
            <person name="Lage O.M."/>
            <person name="Pohl T."/>
            <person name="Merkel B.J."/>
            <person name="Hornburger P."/>
            <person name="Mueller R.-W."/>
            <person name="Bruemmer F."/>
            <person name="Labrenz M."/>
            <person name="Spormann A.M."/>
            <person name="Op Den Camp H."/>
            <person name="Overmann J."/>
            <person name="Amann R."/>
            <person name="Jetten M.S.M."/>
            <person name="Mascher T."/>
            <person name="Medema M.H."/>
            <person name="Devos D.P."/>
            <person name="Kaster A.-K."/>
            <person name="Ovreas L."/>
            <person name="Rohde M."/>
            <person name="Galperin M.Y."/>
            <person name="Jogler C."/>
        </authorList>
    </citation>
    <scope>NUCLEOTIDE SEQUENCE [LARGE SCALE GENOMIC DNA]</scope>
    <source>
        <strain evidence="2 3">Poly51</strain>
    </source>
</reference>
<dbReference type="Proteomes" id="UP000318288">
    <property type="component" value="Unassembled WGS sequence"/>
</dbReference>
<name>A0A5C6FEW0_9BACT</name>
<evidence type="ECO:0008006" key="4">
    <source>
        <dbReference type="Google" id="ProtNLM"/>
    </source>
</evidence>
<evidence type="ECO:0000313" key="2">
    <source>
        <dbReference type="EMBL" id="TWU59140.1"/>
    </source>
</evidence>
<dbReference type="InterPro" id="IPR011042">
    <property type="entry name" value="6-blade_b-propeller_TolB-like"/>
</dbReference>
<proteinExistence type="predicted"/>
<protein>
    <recommendedName>
        <fullName evidence="4">PEP-CTERM protein-sorting domain-containing protein</fullName>
    </recommendedName>
</protein>
<feature type="signal peptide" evidence="1">
    <location>
        <begin position="1"/>
        <end position="19"/>
    </location>
</feature>
<dbReference type="AlphaFoldDB" id="A0A5C6FEW0"/>
<dbReference type="InterPro" id="IPR013424">
    <property type="entry name" value="Ice-binding_C"/>
</dbReference>
<accession>A0A5C6FEW0</accession>
<gene>
    <name evidence="2" type="ORF">Poly51_19260</name>
</gene>
<organism evidence="2 3">
    <name type="scientific">Rubripirellula tenax</name>
    <dbReference type="NCBI Taxonomy" id="2528015"/>
    <lineage>
        <taxon>Bacteria</taxon>
        <taxon>Pseudomonadati</taxon>
        <taxon>Planctomycetota</taxon>
        <taxon>Planctomycetia</taxon>
        <taxon>Pirellulales</taxon>
        <taxon>Pirellulaceae</taxon>
        <taxon>Rubripirellula</taxon>
    </lineage>
</organism>
<feature type="chain" id="PRO_5022923574" description="PEP-CTERM protein-sorting domain-containing protein" evidence="1">
    <location>
        <begin position="20"/>
        <end position="263"/>
    </location>
</feature>
<dbReference type="NCBIfam" id="TIGR02595">
    <property type="entry name" value="PEP_CTERM"/>
    <property type="match status" value="1"/>
</dbReference>
<keyword evidence="1" id="KW-0732">Signal</keyword>
<keyword evidence="3" id="KW-1185">Reference proteome</keyword>
<dbReference type="Gene3D" id="2.120.10.30">
    <property type="entry name" value="TolB, C-terminal domain"/>
    <property type="match status" value="1"/>
</dbReference>
<evidence type="ECO:0000313" key="3">
    <source>
        <dbReference type="Proteomes" id="UP000318288"/>
    </source>
</evidence>